<sequence>MPFSLKGPASTVKQPPSRGTRLRDELWRWFDTPLGRSLQALEAHHLRDVLPSLYGTVGLQVGRIGKLDLLDACVAPARVVLDESSAPVRMNRQVEQLTGSRTIAVLAQPDALPFDTRSIDVAILPHTLDFAEDPRQVLREVSRVLSPEGHVVILGFNPLSLWGARRLLAARPRAVPWSANFLRLARIRDWLALLDFELTHGSMLYYRPPVQGENIMDRLYFMEKAGDRWWPMMAAVYLVVAKKRVFGMTPLPVSWKTRRTLGPASEPAVRGALHGRVGRRLRRHE</sequence>
<dbReference type="GO" id="GO:0008757">
    <property type="term" value="F:S-adenosylmethionine-dependent methyltransferase activity"/>
    <property type="evidence" value="ECO:0007669"/>
    <property type="project" value="InterPro"/>
</dbReference>
<gene>
    <name evidence="2" type="ORF">SVA_1319</name>
</gene>
<evidence type="ECO:0000313" key="2">
    <source>
        <dbReference type="EMBL" id="BAU47887.1"/>
    </source>
</evidence>
<keyword evidence="2" id="KW-0489">Methyltransferase</keyword>
<feature type="domain" description="Methyltransferase type 11" evidence="1">
    <location>
        <begin position="90"/>
        <end position="153"/>
    </location>
</feature>
<dbReference type="Gene3D" id="3.40.50.150">
    <property type="entry name" value="Vaccinia Virus protein VP39"/>
    <property type="match status" value="1"/>
</dbReference>
<protein>
    <submittedName>
        <fullName evidence="2">Methyltransferase type 11</fullName>
    </submittedName>
</protein>
<dbReference type="Pfam" id="PF08241">
    <property type="entry name" value="Methyltransf_11"/>
    <property type="match status" value="1"/>
</dbReference>
<proteinExistence type="predicted"/>
<evidence type="ECO:0000259" key="1">
    <source>
        <dbReference type="Pfam" id="PF08241"/>
    </source>
</evidence>
<dbReference type="OrthoDB" id="6191410at2"/>
<dbReference type="RefSeq" id="WP_096460422.1">
    <property type="nucleotide sequence ID" value="NZ_AP014936.1"/>
</dbReference>
<dbReference type="AlphaFoldDB" id="A0A1B4VDF8"/>
<dbReference type="KEGG" id="sva:SVA_1319"/>
<keyword evidence="3" id="KW-1185">Reference proteome</keyword>
<organism evidence="2 3">
    <name type="scientific">Sulfurifustis variabilis</name>
    <dbReference type="NCBI Taxonomy" id="1675686"/>
    <lineage>
        <taxon>Bacteria</taxon>
        <taxon>Pseudomonadati</taxon>
        <taxon>Pseudomonadota</taxon>
        <taxon>Gammaproteobacteria</taxon>
        <taxon>Acidiferrobacterales</taxon>
        <taxon>Acidiferrobacteraceae</taxon>
        <taxon>Sulfurifustis</taxon>
    </lineage>
</organism>
<dbReference type="GO" id="GO:0032259">
    <property type="term" value="P:methylation"/>
    <property type="evidence" value="ECO:0007669"/>
    <property type="project" value="UniProtKB-KW"/>
</dbReference>
<dbReference type="InterPro" id="IPR013216">
    <property type="entry name" value="Methyltransf_11"/>
</dbReference>
<reference evidence="2 3" key="1">
    <citation type="submission" date="2015-08" db="EMBL/GenBank/DDBJ databases">
        <title>Complete genome sequence of Sulfurifustis variabilis.</title>
        <authorList>
            <person name="Miura A."/>
            <person name="Kojima H."/>
            <person name="Fukui M."/>
        </authorList>
    </citation>
    <scope>NUCLEOTIDE SEQUENCE [LARGE SCALE GENOMIC DNA]</scope>
    <source>
        <strain evidence="3">skN76</strain>
    </source>
</reference>
<evidence type="ECO:0000313" key="3">
    <source>
        <dbReference type="Proteomes" id="UP000218899"/>
    </source>
</evidence>
<dbReference type="InterPro" id="IPR029063">
    <property type="entry name" value="SAM-dependent_MTases_sf"/>
</dbReference>
<accession>A0A1B4VDF8</accession>
<dbReference type="Proteomes" id="UP000218899">
    <property type="component" value="Chromosome"/>
</dbReference>
<dbReference type="EMBL" id="AP014936">
    <property type="protein sequence ID" value="BAU47887.1"/>
    <property type="molecule type" value="Genomic_DNA"/>
</dbReference>
<keyword evidence="2" id="KW-0808">Transferase</keyword>
<dbReference type="SUPFAM" id="SSF53335">
    <property type="entry name" value="S-adenosyl-L-methionine-dependent methyltransferases"/>
    <property type="match status" value="1"/>
</dbReference>
<name>A0A1B4VDF8_9GAMM</name>